<dbReference type="EMBL" id="JBDFQZ010000009">
    <property type="protein sequence ID" value="KAK9688766.1"/>
    <property type="molecule type" value="Genomic_DNA"/>
</dbReference>
<reference evidence="1" key="1">
    <citation type="submission" date="2024-03" db="EMBL/GenBank/DDBJ databases">
        <title>WGS assembly of Saponaria officinalis var. Norfolk2.</title>
        <authorList>
            <person name="Jenkins J."/>
            <person name="Shu S."/>
            <person name="Grimwood J."/>
            <person name="Barry K."/>
            <person name="Goodstein D."/>
            <person name="Schmutz J."/>
            <person name="Leebens-Mack J."/>
            <person name="Osbourn A."/>
        </authorList>
    </citation>
    <scope>NUCLEOTIDE SEQUENCE [LARGE SCALE GENOMIC DNA]</scope>
    <source>
        <strain evidence="1">JIC</strain>
    </source>
</reference>
<gene>
    <name evidence="1" type="ORF">RND81_09G009500</name>
</gene>
<sequence>MNKDIGDNHQCKACVDKNIVESQEHIFRDCPIVVRSWRGSILGIRSEMGSDCSLKNWVINWLTLFADKEDSGWGTLSFLVTIWTLRCSRNDLVFSSNLPCSFKIINLYNSSFSLAWNASRGKKNIHGFNDLNEPPNLVESLRNYFSFTLVGDGRCPLPRIKVDAT</sequence>
<name>A0AAW1IGE1_SAPOF</name>
<proteinExistence type="predicted"/>
<dbReference type="AlphaFoldDB" id="A0AAW1IGE1"/>
<accession>A0AAW1IGE1</accession>
<evidence type="ECO:0000313" key="2">
    <source>
        <dbReference type="Proteomes" id="UP001443914"/>
    </source>
</evidence>
<organism evidence="1 2">
    <name type="scientific">Saponaria officinalis</name>
    <name type="common">Common soapwort</name>
    <name type="synonym">Lychnis saponaria</name>
    <dbReference type="NCBI Taxonomy" id="3572"/>
    <lineage>
        <taxon>Eukaryota</taxon>
        <taxon>Viridiplantae</taxon>
        <taxon>Streptophyta</taxon>
        <taxon>Embryophyta</taxon>
        <taxon>Tracheophyta</taxon>
        <taxon>Spermatophyta</taxon>
        <taxon>Magnoliopsida</taxon>
        <taxon>eudicotyledons</taxon>
        <taxon>Gunneridae</taxon>
        <taxon>Pentapetalae</taxon>
        <taxon>Caryophyllales</taxon>
        <taxon>Caryophyllaceae</taxon>
        <taxon>Caryophylleae</taxon>
        <taxon>Saponaria</taxon>
    </lineage>
</organism>
<dbReference type="Proteomes" id="UP001443914">
    <property type="component" value="Unassembled WGS sequence"/>
</dbReference>
<keyword evidence="2" id="KW-1185">Reference proteome</keyword>
<evidence type="ECO:0000313" key="1">
    <source>
        <dbReference type="EMBL" id="KAK9688766.1"/>
    </source>
</evidence>
<protein>
    <recommendedName>
        <fullName evidence="3">Reverse transcriptase zinc-binding domain-containing protein</fullName>
    </recommendedName>
</protein>
<evidence type="ECO:0008006" key="3">
    <source>
        <dbReference type="Google" id="ProtNLM"/>
    </source>
</evidence>
<comment type="caution">
    <text evidence="1">The sequence shown here is derived from an EMBL/GenBank/DDBJ whole genome shotgun (WGS) entry which is preliminary data.</text>
</comment>